<dbReference type="RefSeq" id="XP_016479345.1">
    <property type="nucleotide sequence ID" value="XM_016623859.1"/>
</dbReference>
<dbReference type="SUPFAM" id="SSF48452">
    <property type="entry name" value="TPR-like"/>
    <property type="match status" value="1"/>
</dbReference>
<accession>A0A1S4ARZ7</accession>
<protein>
    <submittedName>
        <fullName evidence="3">Uncharacterized protein LOC107800643</fullName>
    </submittedName>
</protein>
<organism evidence="2 3">
    <name type="scientific">Nicotiana tabacum</name>
    <name type="common">Common tobacco</name>
    <dbReference type="NCBI Taxonomy" id="4097"/>
    <lineage>
        <taxon>Eukaryota</taxon>
        <taxon>Viridiplantae</taxon>
        <taxon>Streptophyta</taxon>
        <taxon>Embryophyta</taxon>
        <taxon>Tracheophyta</taxon>
        <taxon>Spermatophyta</taxon>
        <taxon>Magnoliopsida</taxon>
        <taxon>eudicotyledons</taxon>
        <taxon>Gunneridae</taxon>
        <taxon>Pentapetalae</taxon>
        <taxon>asterids</taxon>
        <taxon>lamiids</taxon>
        <taxon>Solanales</taxon>
        <taxon>Solanaceae</taxon>
        <taxon>Nicotianoideae</taxon>
        <taxon>Nicotianeae</taxon>
        <taxon>Nicotiana</taxon>
    </lineage>
</organism>
<dbReference type="OrthoDB" id="1924189at2759"/>
<dbReference type="OMA" id="CASKYAN"/>
<dbReference type="KEGG" id="nta:107800643"/>
<feature type="transmembrane region" description="Helical" evidence="1">
    <location>
        <begin position="283"/>
        <end position="304"/>
    </location>
</feature>
<sequence>MKLQIASINVQCPQNFMLQALYPPSSTSLFCLPSSFSAKRGAKNVNLAISVRSRKFLRYQYLDKNFCKSHSSIQPSCNSCTSLFCLPSSFSAKWGAKNVNLVISVISRKFLRYHYLNKNSCKSHSTIQSCCSSRLCADFGEHSEGCSYKSKYGEKGSFLQSEFESLEPKMLGIRPEPPYWPEREAILCTSIEQKAKSFGLPLSLRMIKKKHQCLPIKQYSFCSVKKAFSSLVFIIVELQTYALHLRESVCNEDLEMIIGEVQREMYASFIWLFRQVFSRTPVLMIYVMIILANFSVYSTSHNIAIAMPKLEMAYDHVNTIETTSILGSFSIGNRDLSNSSTLFKHPHIPQELSRFEDRVLKSDEEIELWNSIEDEALNIRGLRDVGLDHEVMLRFFSPLSVEIDQDNNVEYFKTDLLYQMALSHEPYNTLLLCNYAQFLQVTARDYNRAEECFKRAVQVDPPDAEVLSQYANFLWTVRKNLWEAEERYQQAVAAEPRNPYYASTYANFLWSTGGEETCFLQ</sequence>
<keyword evidence="1" id="KW-0472">Membrane</keyword>
<evidence type="ECO:0000256" key="1">
    <source>
        <dbReference type="SAM" id="Phobius"/>
    </source>
</evidence>
<name>A0A1S4ARZ7_TOBAC</name>
<dbReference type="Proteomes" id="UP000790787">
    <property type="component" value="Chromosome 13"/>
</dbReference>
<reference evidence="2" key="1">
    <citation type="journal article" date="2014" name="Nat. Commun.">
        <title>The tobacco genome sequence and its comparison with those of tomato and potato.</title>
        <authorList>
            <person name="Sierro N."/>
            <person name="Battey J.N."/>
            <person name="Ouadi S."/>
            <person name="Bakaher N."/>
            <person name="Bovet L."/>
            <person name="Willig A."/>
            <person name="Goepfert S."/>
            <person name="Peitsch M.C."/>
            <person name="Ivanov N.V."/>
        </authorList>
    </citation>
    <scope>NUCLEOTIDE SEQUENCE [LARGE SCALE GENOMIC DNA]</scope>
</reference>
<keyword evidence="1" id="KW-0812">Transmembrane</keyword>
<dbReference type="PANTHER" id="PTHR26312:SF176">
    <property type="entry name" value="TETRATRICOPEPTIDE-LIKE HELICAL DOMAIN-CONTAINING PROTEIN-RELATED"/>
    <property type="match status" value="1"/>
</dbReference>
<dbReference type="InterPro" id="IPR011990">
    <property type="entry name" value="TPR-like_helical_dom_sf"/>
</dbReference>
<gene>
    <name evidence="3" type="primary">LOC107800643</name>
</gene>
<dbReference type="Gene3D" id="1.25.40.10">
    <property type="entry name" value="Tetratricopeptide repeat domain"/>
    <property type="match status" value="1"/>
</dbReference>
<dbReference type="GeneID" id="107800643"/>
<evidence type="ECO:0000313" key="2">
    <source>
        <dbReference type="Proteomes" id="UP000790787"/>
    </source>
</evidence>
<reference evidence="3" key="2">
    <citation type="submission" date="2025-08" db="UniProtKB">
        <authorList>
            <consortium name="RefSeq"/>
        </authorList>
    </citation>
    <scope>IDENTIFICATION</scope>
    <source>
        <tissue evidence="3">Leaf</tissue>
    </source>
</reference>
<proteinExistence type="predicted"/>
<dbReference type="PaxDb" id="4097-A0A1S4ARZ7"/>
<dbReference type="RefSeq" id="XP_016479345.1">
    <property type="nucleotide sequence ID" value="XM_016623859.2"/>
</dbReference>
<dbReference type="PANTHER" id="PTHR26312">
    <property type="entry name" value="TETRATRICOPEPTIDE REPEAT PROTEIN 5"/>
    <property type="match status" value="1"/>
</dbReference>
<evidence type="ECO:0000313" key="3">
    <source>
        <dbReference type="RefSeq" id="XP_016479345.1"/>
    </source>
</evidence>
<dbReference type="AlphaFoldDB" id="A0A1S4ARZ7"/>
<keyword evidence="2" id="KW-1185">Reference proteome</keyword>
<keyword evidence="1" id="KW-1133">Transmembrane helix</keyword>